<dbReference type="InterPro" id="IPR025997">
    <property type="entry name" value="SBP_2_dom"/>
</dbReference>
<dbReference type="Gene3D" id="3.40.50.2300">
    <property type="match status" value="2"/>
</dbReference>
<dbReference type="GO" id="GO:0030246">
    <property type="term" value="F:carbohydrate binding"/>
    <property type="evidence" value="ECO:0007669"/>
    <property type="project" value="TreeGrafter"/>
</dbReference>
<dbReference type="Pfam" id="PF13407">
    <property type="entry name" value="Peripla_BP_4"/>
    <property type="match status" value="1"/>
</dbReference>
<dbReference type="InterPro" id="IPR050555">
    <property type="entry name" value="Bact_Solute-Bind_Prot2"/>
</dbReference>
<comment type="subcellular location">
    <subcellularLocation>
        <location evidence="1">Cell envelope</location>
    </subcellularLocation>
</comment>
<name>A0A917TTC1_9ACTN</name>
<dbReference type="PANTHER" id="PTHR30036:SF7">
    <property type="entry name" value="ABC TRANSPORTER PERIPLASMIC-BINDING PROTEIN YPHF"/>
    <property type="match status" value="1"/>
</dbReference>
<feature type="domain" description="Periplasmic binding protein" evidence="3">
    <location>
        <begin position="44"/>
        <end position="290"/>
    </location>
</feature>
<evidence type="ECO:0000313" key="5">
    <source>
        <dbReference type="Proteomes" id="UP000642070"/>
    </source>
</evidence>
<dbReference type="GO" id="GO:0030288">
    <property type="term" value="C:outer membrane-bounded periplasmic space"/>
    <property type="evidence" value="ECO:0007669"/>
    <property type="project" value="TreeGrafter"/>
</dbReference>
<accession>A0A917TTC1</accession>
<evidence type="ECO:0000313" key="4">
    <source>
        <dbReference type="EMBL" id="GGM36382.1"/>
    </source>
</evidence>
<dbReference type="EMBL" id="BMPI01000019">
    <property type="protein sequence ID" value="GGM36382.1"/>
    <property type="molecule type" value="Genomic_DNA"/>
</dbReference>
<comment type="caution">
    <text evidence="4">The sequence shown here is derived from an EMBL/GenBank/DDBJ whole genome shotgun (WGS) entry which is preliminary data.</text>
</comment>
<reference evidence="4" key="1">
    <citation type="journal article" date="2014" name="Int. J. Syst. Evol. Microbiol.">
        <title>Complete genome sequence of Corynebacterium casei LMG S-19264T (=DSM 44701T), isolated from a smear-ripened cheese.</title>
        <authorList>
            <consortium name="US DOE Joint Genome Institute (JGI-PGF)"/>
            <person name="Walter F."/>
            <person name="Albersmeier A."/>
            <person name="Kalinowski J."/>
            <person name="Ruckert C."/>
        </authorList>
    </citation>
    <scope>NUCLEOTIDE SEQUENCE</scope>
    <source>
        <strain evidence="4">JCM 19831</strain>
    </source>
</reference>
<dbReference type="Proteomes" id="UP000642070">
    <property type="component" value="Unassembled WGS sequence"/>
</dbReference>
<sequence length="324" mass="33005">MLGGTAVSAVALGLGTGACTARPPAGTPSPGKKLRLIYVATNPANTPIGAIISNAFDAAGKELGVEVVYRSTPTSATSATQLKPLIENAVASKPDGLVITDTLPSALNPTIKAAVDSGIPVVLAQTGAGEATATGALTFVGNDETAAGMLGGKLLGEAGAKHALMVTVPPGIPIAEDRNNGFERGFPGKVTFLQVPLSNDVTATKNAILASLQKDPTIDGVFNVGVLMSPAMLAAQSQLGARAAEIRWSALDIDPQVLGAIKDGKLVFALDQQPYLQGYLPVLFIKQYLTLGLKPALAQIPTGPSAVTAANVDQVLALSEKKLR</sequence>
<protein>
    <submittedName>
        <fullName evidence="4">Sugar ABC transporter substrate-binding protein</fullName>
    </submittedName>
</protein>
<evidence type="ECO:0000256" key="2">
    <source>
        <dbReference type="ARBA" id="ARBA00007639"/>
    </source>
</evidence>
<evidence type="ECO:0000259" key="3">
    <source>
        <dbReference type="Pfam" id="PF13407"/>
    </source>
</evidence>
<dbReference type="PANTHER" id="PTHR30036">
    <property type="entry name" value="D-XYLOSE-BINDING PERIPLASMIC PROTEIN"/>
    <property type="match status" value="1"/>
</dbReference>
<comment type="similarity">
    <text evidence="2">Belongs to the bacterial solute-binding protein 2 family.</text>
</comment>
<dbReference type="InterPro" id="IPR028082">
    <property type="entry name" value="Peripla_BP_I"/>
</dbReference>
<organism evidence="4 5">
    <name type="scientific">Dactylosporangium sucinum</name>
    <dbReference type="NCBI Taxonomy" id="1424081"/>
    <lineage>
        <taxon>Bacteria</taxon>
        <taxon>Bacillati</taxon>
        <taxon>Actinomycetota</taxon>
        <taxon>Actinomycetes</taxon>
        <taxon>Micromonosporales</taxon>
        <taxon>Micromonosporaceae</taxon>
        <taxon>Dactylosporangium</taxon>
    </lineage>
</organism>
<dbReference type="SUPFAM" id="SSF53822">
    <property type="entry name" value="Periplasmic binding protein-like I"/>
    <property type="match status" value="1"/>
</dbReference>
<gene>
    <name evidence="4" type="ORF">GCM10007977_042220</name>
</gene>
<evidence type="ECO:0000256" key="1">
    <source>
        <dbReference type="ARBA" id="ARBA00004196"/>
    </source>
</evidence>
<dbReference type="AlphaFoldDB" id="A0A917TTC1"/>
<proteinExistence type="inferred from homology"/>
<keyword evidence="5" id="KW-1185">Reference proteome</keyword>
<reference evidence="4" key="2">
    <citation type="submission" date="2020-09" db="EMBL/GenBank/DDBJ databases">
        <authorList>
            <person name="Sun Q."/>
            <person name="Ohkuma M."/>
        </authorList>
    </citation>
    <scope>NUCLEOTIDE SEQUENCE</scope>
    <source>
        <strain evidence="4">JCM 19831</strain>
    </source>
</reference>